<gene>
    <name evidence="1" type="ordered locus">Zymop_0879</name>
</gene>
<dbReference type="InterPro" id="IPR007833">
    <property type="entry name" value="Capsule_polysaccharide_synth"/>
</dbReference>
<dbReference type="GO" id="GO:0000271">
    <property type="term" value="P:polysaccharide biosynthetic process"/>
    <property type="evidence" value="ECO:0007669"/>
    <property type="project" value="InterPro"/>
</dbReference>
<evidence type="ECO:0000313" key="1">
    <source>
        <dbReference type="EMBL" id="AEI37778.1"/>
    </source>
</evidence>
<dbReference type="STRING" id="579138.Zymop_0879"/>
<dbReference type="RefSeq" id="WP_013934174.1">
    <property type="nucleotide sequence ID" value="NC_015709.1"/>
</dbReference>
<dbReference type="HOGENOM" id="CLU_025998_0_0_5"/>
<dbReference type="EMBL" id="CP002865">
    <property type="protein sequence ID" value="AEI37778.1"/>
    <property type="molecule type" value="Genomic_DNA"/>
</dbReference>
<dbReference type="KEGG" id="zmp:Zymop_0879"/>
<proteinExistence type="predicted"/>
<reference evidence="1 2" key="1">
    <citation type="journal article" date="2011" name="J. Bacteriol.">
        <title>Genome sequence of the ethanol-producing Zymomonas mobilis subsp. pomaceae lectotype strain ATCC 29192.</title>
        <authorList>
            <person name="Kouvelis V.N."/>
            <person name="Davenport K.W."/>
            <person name="Brettin T.S."/>
            <person name="Bruce D."/>
            <person name="Detter C."/>
            <person name="Han C.S."/>
            <person name="Nolan M."/>
            <person name="Tapia R."/>
            <person name="Damoulaki A."/>
            <person name="Kyrpides N.C."/>
            <person name="Typas M.A."/>
            <person name="Pappas K.M."/>
        </authorList>
    </citation>
    <scope>NUCLEOTIDE SEQUENCE [LARGE SCALE GENOMIC DNA]</scope>
    <source>
        <strain evidence="2">ATCC 29192 / DSM 22645 / JCM 10191 / CCUG 17912 / NBRC 13757 / NCIMB 11200 / NRRL B-4491 / Barker I</strain>
    </source>
</reference>
<dbReference type="CDD" id="cd16439">
    <property type="entry name" value="beta_Kdo_transferase_KpsC_2"/>
    <property type="match status" value="1"/>
</dbReference>
<organism evidence="1 2">
    <name type="scientific">Zymomonas mobilis subsp. pomaceae (strain ATCC 29192 / DSM 22645 / JCM 10191 / CCUG 17912 / NBRC 13757 / NCIMB 11200 / NRRL B-4491 / Barker I)</name>
    <dbReference type="NCBI Taxonomy" id="579138"/>
    <lineage>
        <taxon>Bacteria</taxon>
        <taxon>Pseudomonadati</taxon>
        <taxon>Pseudomonadota</taxon>
        <taxon>Alphaproteobacteria</taxon>
        <taxon>Sphingomonadales</taxon>
        <taxon>Zymomonadaceae</taxon>
        <taxon>Zymomonas</taxon>
    </lineage>
</organism>
<dbReference type="GO" id="GO:0015774">
    <property type="term" value="P:polysaccharide transport"/>
    <property type="evidence" value="ECO:0007669"/>
    <property type="project" value="InterPro"/>
</dbReference>
<name>F8ESK3_ZYMMT</name>
<dbReference type="AlphaFoldDB" id="F8ESK3"/>
<dbReference type="Pfam" id="PF05159">
    <property type="entry name" value="Capsule_synth"/>
    <property type="match status" value="1"/>
</dbReference>
<dbReference type="PATRIC" id="fig|579138.3.peg.923"/>
<evidence type="ECO:0000313" key="2">
    <source>
        <dbReference type="Proteomes" id="UP000000491"/>
    </source>
</evidence>
<dbReference type="Proteomes" id="UP000000491">
    <property type="component" value="Chromosome"/>
</dbReference>
<dbReference type="eggNOG" id="COG3563">
    <property type="taxonomic scope" value="Bacteria"/>
</dbReference>
<protein>
    <submittedName>
        <fullName evidence="1">Capsule polysaccharide biosynthesis protein</fullName>
    </submittedName>
</protein>
<sequence length="583" mass="66382">MPALLPFLRPPPFPHAKIVIQDFVKQKITVETFQQTDFTSSLSADEKQHIQILKEQLLKSQVGGNFWSPSMPFSSIKRRAIMVQDTVEIAYFEENVRPMEGDIFLLPDHPKIKPIAQKLRKKDRTIHMGDFNPWSLLNQTHEIFISKQHNLYIDIGLIALLGNIPLTEFSEKTKTQTPFSNPNGQILDQWINQLLIQQTEYYDIFTKQSTSPQEAIKQLIDWRIIIESNRPIKAACGMAWWKKQAIRSFLWSGETTPLAMPNKTAKALSYLEKPKDTIALWPSREPKGLREQVLKKEGHIDEVEDGFIRSVGLGSGLHPPLSIVVDKQGIYYDPNHPSDIETLFNETDFSPLLLERAENLIAQIKAAGISKYMGDRTRGKLDLPQGRRKILVTGQVEDDRSVKLGGGDVKGNLDLLCRVRNAEPDSYIIFKPHPDVEAGHRKGFVAQEEVEQYADVIIRNYPINAFFDQIDAIHVWTSLAGFEALLRGCEVVCHGIPFYAGWGLTHDLGVIPNRRKRCLTLTELAAVTLILYPRYLDPVTGMPCSPEILIERLIKTPKAKMTLVTRLRQLQGRICSIIAWYRH</sequence>
<accession>F8ESK3</accession>